<dbReference type="InterPro" id="IPR035269">
    <property type="entry name" value="PSMD9"/>
</dbReference>
<dbReference type="InterPro" id="IPR036034">
    <property type="entry name" value="PDZ_sf"/>
</dbReference>
<organism evidence="3">
    <name type="scientific">Musa acuminata subsp. malaccensis</name>
    <name type="common">Wild banana</name>
    <name type="synonym">Musa malaccensis</name>
    <dbReference type="NCBI Taxonomy" id="214687"/>
    <lineage>
        <taxon>Eukaryota</taxon>
        <taxon>Viridiplantae</taxon>
        <taxon>Streptophyta</taxon>
        <taxon>Embryophyta</taxon>
        <taxon>Tracheophyta</taxon>
        <taxon>Spermatophyta</taxon>
        <taxon>Magnoliopsida</taxon>
        <taxon>Liliopsida</taxon>
        <taxon>Zingiberales</taxon>
        <taxon>Musaceae</taxon>
        <taxon>Musa</taxon>
    </lineage>
</organism>
<reference evidence="3" key="1">
    <citation type="submission" date="2021-03" db="EMBL/GenBank/DDBJ databases">
        <authorList>
            <consortium name="Genoscope - CEA"/>
            <person name="William W."/>
        </authorList>
    </citation>
    <scope>NUCLEOTIDE SEQUENCE</scope>
    <source>
        <strain evidence="3">Doubled-haploid Pahang</strain>
    </source>
</reference>
<feature type="domain" description="Nas2 N-terminal" evidence="2">
    <location>
        <begin position="31"/>
        <end position="108"/>
    </location>
</feature>
<protein>
    <submittedName>
        <fullName evidence="3">(wild Malaysian banana) hypothetical protein</fullName>
    </submittedName>
</protein>
<dbReference type="FunFam" id="2.30.42.10:FF:000107">
    <property type="entry name" value="26S proteasome non-ATPase regulatory subunit 9"/>
    <property type="match status" value="1"/>
</dbReference>
<evidence type="ECO:0000256" key="1">
    <source>
        <dbReference type="ARBA" id="ARBA00023186"/>
    </source>
</evidence>
<evidence type="ECO:0000313" key="3">
    <source>
        <dbReference type="EMBL" id="CAG1849157.1"/>
    </source>
</evidence>
<dbReference type="GO" id="GO:0070682">
    <property type="term" value="P:proteasome regulatory particle assembly"/>
    <property type="evidence" value="ECO:0007669"/>
    <property type="project" value="InterPro"/>
</dbReference>
<feature type="non-terminal residue" evidence="3">
    <location>
        <position position="1"/>
    </location>
</feature>
<dbReference type="Gene3D" id="6.10.140.1710">
    <property type="match status" value="1"/>
</dbReference>
<evidence type="ECO:0000259" key="2">
    <source>
        <dbReference type="Pfam" id="PF18265"/>
    </source>
</evidence>
<dbReference type="EMBL" id="HG996468">
    <property type="protein sequence ID" value="CAG1849157.1"/>
    <property type="molecule type" value="Genomic_DNA"/>
</dbReference>
<dbReference type="AlphaFoldDB" id="A0A8D7AI60"/>
<dbReference type="Gene3D" id="2.30.42.10">
    <property type="match status" value="1"/>
</dbReference>
<feature type="non-terminal residue" evidence="3">
    <location>
        <position position="229"/>
    </location>
</feature>
<dbReference type="SUPFAM" id="SSF50156">
    <property type="entry name" value="PDZ domain-like"/>
    <property type="match status" value="1"/>
</dbReference>
<proteinExistence type="predicted"/>
<dbReference type="InterPro" id="IPR040815">
    <property type="entry name" value="Nas2_N"/>
</dbReference>
<dbReference type="Pfam" id="PF18265">
    <property type="entry name" value="Nas2_N"/>
    <property type="match status" value="1"/>
</dbReference>
<name>A0A8D7AI60_MUSAM</name>
<dbReference type="PANTHER" id="PTHR12651">
    <property type="entry name" value="26S PROTEASOME NON-ATPASE REGULATORY SUBUNIT 9"/>
    <property type="match status" value="1"/>
</dbReference>
<gene>
    <name evidence="3" type="ORF">GSMUA_207430.1</name>
</gene>
<keyword evidence="1" id="KW-0143">Chaperone</keyword>
<accession>A0A8D7AI60</accession>
<dbReference type="PANTHER" id="PTHR12651:SF1">
    <property type="entry name" value="26S PROTEASOME NON-ATPASE REGULATORY SUBUNIT 9"/>
    <property type="match status" value="1"/>
</dbReference>
<sequence>RVPFLGHLRVSETLDSAARMVATNLKAETISLMDMRASMETEMNAIIESLCGPGGPGISGNLVDSEGFPRVDIDIPAVRSQRRRLSELRNDHKVITEKIDKNLQVLHSLRLDKVTPLPLDGSDISASVSETISQDSPMREEPITRIPFAIIDEIADDSPAAEDGLQLSDEIVKFGNVEMGDNLQSRLMAEAQSNQGNPVPLVIVRQGSVMNLTVTPRPWHGRGILGYFF</sequence>